<sequence length="143" mass="15526">MSQATDTAAAPPWIQTPPEKREELGRYINIAIAVPGLGETNTGTGEETAVQFLHDTFVDELNDSQRAQAPDAGTVRLNFRDDRDKLGGEVSLFLGVTPDLKGYALLNNRVDDPAKITSALSKLTRQLAVYAEKSFVAPNVEIL</sequence>
<organism evidence="1 2">
    <name type="scientific">Gonapodya prolifera (strain JEL478)</name>
    <name type="common">Monoblepharis prolifera</name>
    <dbReference type="NCBI Taxonomy" id="1344416"/>
    <lineage>
        <taxon>Eukaryota</taxon>
        <taxon>Fungi</taxon>
        <taxon>Fungi incertae sedis</taxon>
        <taxon>Chytridiomycota</taxon>
        <taxon>Chytridiomycota incertae sedis</taxon>
        <taxon>Monoblepharidomycetes</taxon>
        <taxon>Monoblepharidales</taxon>
        <taxon>Gonapodyaceae</taxon>
        <taxon>Gonapodya</taxon>
    </lineage>
</organism>
<reference evidence="1 2" key="1">
    <citation type="journal article" date="2015" name="Genome Biol. Evol.">
        <title>Phylogenomic analyses indicate that early fungi evolved digesting cell walls of algal ancestors of land plants.</title>
        <authorList>
            <person name="Chang Y."/>
            <person name="Wang S."/>
            <person name="Sekimoto S."/>
            <person name="Aerts A.L."/>
            <person name="Choi C."/>
            <person name="Clum A."/>
            <person name="LaButti K.M."/>
            <person name="Lindquist E.A."/>
            <person name="Yee Ngan C."/>
            <person name="Ohm R.A."/>
            <person name="Salamov A.A."/>
            <person name="Grigoriev I.V."/>
            <person name="Spatafora J.W."/>
            <person name="Berbee M.L."/>
        </authorList>
    </citation>
    <scope>NUCLEOTIDE SEQUENCE [LARGE SCALE GENOMIC DNA]</scope>
    <source>
        <strain evidence="1 2">JEL478</strain>
    </source>
</reference>
<proteinExistence type="predicted"/>
<dbReference type="EMBL" id="KQ965778">
    <property type="protein sequence ID" value="KXS13349.1"/>
    <property type="molecule type" value="Genomic_DNA"/>
</dbReference>
<dbReference type="AlphaFoldDB" id="A0A139A9K9"/>
<name>A0A139A9K9_GONPJ</name>
<protein>
    <submittedName>
        <fullName evidence="1">Uncharacterized protein</fullName>
    </submittedName>
</protein>
<dbReference type="Proteomes" id="UP000070544">
    <property type="component" value="Unassembled WGS sequence"/>
</dbReference>
<keyword evidence="2" id="KW-1185">Reference proteome</keyword>
<accession>A0A139A9K9</accession>
<evidence type="ECO:0000313" key="1">
    <source>
        <dbReference type="EMBL" id="KXS13349.1"/>
    </source>
</evidence>
<gene>
    <name evidence="1" type="ORF">M427DRAFT_58609</name>
</gene>
<evidence type="ECO:0000313" key="2">
    <source>
        <dbReference type="Proteomes" id="UP000070544"/>
    </source>
</evidence>